<organism evidence="4 5">
    <name type="scientific">Penicillium arizonense</name>
    <dbReference type="NCBI Taxonomy" id="1835702"/>
    <lineage>
        <taxon>Eukaryota</taxon>
        <taxon>Fungi</taxon>
        <taxon>Dikarya</taxon>
        <taxon>Ascomycota</taxon>
        <taxon>Pezizomycotina</taxon>
        <taxon>Eurotiomycetes</taxon>
        <taxon>Eurotiomycetidae</taxon>
        <taxon>Eurotiales</taxon>
        <taxon>Aspergillaceae</taxon>
        <taxon>Penicillium</taxon>
    </lineage>
</organism>
<dbReference type="EMBL" id="LXJU01000024">
    <property type="protein sequence ID" value="OGE49028.1"/>
    <property type="molecule type" value="Genomic_DNA"/>
</dbReference>
<protein>
    <recommendedName>
        <fullName evidence="6">Amidase domain-containing protein</fullName>
    </recommendedName>
</protein>
<dbReference type="OrthoDB" id="4359364at2759"/>
<dbReference type="Gene3D" id="3.10.490.10">
    <property type="entry name" value="Gamma-glutamyl cyclotransferase-like"/>
    <property type="match status" value="1"/>
</dbReference>
<dbReference type="PANTHER" id="PTHR18866:SF128">
    <property type="entry name" value="UREA AMIDOLYASE"/>
    <property type="match status" value="1"/>
</dbReference>
<feature type="domain" description="Allophanate hydrolase C-terminal" evidence="3">
    <location>
        <begin position="139"/>
        <end position="244"/>
    </location>
</feature>
<accession>A0A1F5L716</accession>
<dbReference type="GeneID" id="34580457"/>
<dbReference type="InterPro" id="IPR036928">
    <property type="entry name" value="AS_sf"/>
</dbReference>
<dbReference type="Pfam" id="PF21986">
    <property type="entry name" value="AH_C"/>
    <property type="match status" value="1"/>
</dbReference>
<evidence type="ECO:0000256" key="1">
    <source>
        <dbReference type="ARBA" id="ARBA00023267"/>
    </source>
</evidence>
<dbReference type="InterPro" id="IPR050856">
    <property type="entry name" value="Biotin_carboxylase_complex"/>
</dbReference>
<dbReference type="STRING" id="1835702.A0A1F5L716"/>
<dbReference type="SUPFAM" id="SSF52440">
    <property type="entry name" value="PreATP-grasp domain"/>
    <property type="match status" value="1"/>
</dbReference>
<dbReference type="InterPro" id="IPR053844">
    <property type="entry name" value="AH_C"/>
</dbReference>
<evidence type="ECO:0000313" key="5">
    <source>
        <dbReference type="Proteomes" id="UP000177622"/>
    </source>
</evidence>
<dbReference type="RefSeq" id="XP_022484482.1">
    <property type="nucleotide sequence ID" value="XM_022635723.1"/>
</dbReference>
<evidence type="ECO:0000259" key="2">
    <source>
        <dbReference type="Pfam" id="PF01425"/>
    </source>
</evidence>
<dbReference type="Proteomes" id="UP000177622">
    <property type="component" value="Unassembled WGS sequence"/>
</dbReference>
<evidence type="ECO:0008006" key="6">
    <source>
        <dbReference type="Google" id="ProtNLM"/>
    </source>
</evidence>
<dbReference type="Pfam" id="PF01425">
    <property type="entry name" value="Amidase"/>
    <property type="match status" value="1"/>
</dbReference>
<gene>
    <name evidence="4" type="ORF">PENARI_c024G09368</name>
</gene>
<evidence type="ECO:0000313" key="4">
    <source>
        <dbReference type="EMBL" id="OGE49028.1"/>
    </source>
</evidence>
<dbReference type="Gene3D" id="3.90.1300.10">
    <property type="entry name" value="Amidase signature (AS) domain"/>
    <property type="match status" value="1"/>
</dbReference>
<name>A0A1F5L716_PENAI</name>
<dbReference type="InterPro" id="IPR016185">
    <property type="entry name" value="PreATP-grasp_dom_sf"/>
</dbReference>
<feature type="domain" description="Amidase" evidence="2">
    <location>
        <begin position="13"/>
        <end position="103"/>
    </location>
</feature>
<keyword evidence="5" id="KW-1185">Reference proteome</keyword>
<comment type="caution">
    <text evidence="4">The sequence shown here is derived from an EMBL/GenBank/DDBJ whole genome shotgun (WGS) entry which is preliminary data.</text>
</comment>
<keyword evidence="1" id="KW-0092">Biotin</keyword>
<proteinExistence type="predicted"/>
<dbReference type="Gene3D" id="1.20.58.1700">
    <property type="match status" value="1"/>
</dbReference>
<dbReference type="SUPFAM" id="SSF75304">
    <property type="entry name" value="Amidase signature (AS) enzymes"/>
    <property type="match status" value="1"/>
</dbReference>
<reference evidence="4 5" key="1">
    <citation type="journal article" date="2016" name="Sci. Rep.">
        <title>Penicillium arizonense, a new, genome sequenced fungal species, reveals a high chemical diversity in secreted metabolites.</title>
        <authorList>
            <person name="Grijseels S."/>
            <person name="Nielsen J.C."/>
            <person name="Randelovic M."/>
            <person name="Nielsen J."/>
            <person name="Nielsen K.F."/>
            <person name="Workman M."/>
            <person name="Frisvad J.C."/>
        </authorList>
    </citation>
    <scope>NUCLEOTIDE SEQUENCE [LARGE SCALE GENOMIC DNA]</scope>
    <source>
        <strain evidence="4 5">CBS 141311</strain>
    </source>
</reference>
<sequence>MKAKEFSAADAFQSEYHRQDLSRKIKELFARFDRLLLPTTPTFPSIEELQVDPVGENSRLETYTNFVNFLDWTALAIPAGWREDGLPFGITLIEDVWEERRLLDLGRRWLSDAPRLLGATRVEYEEESSSLLVAVDVIPIAVVGAHLSGFPLNKDLVSRGATLDTATATAPCYKLYALQTTGPVKKPGLQRVAEGGESIDVEIWNMPPAQMGSFLGTVAPPLGIGSIELQNGRWIRTVLIANHGESPLHIICTNAMDIKSIAIFSDADARAPHVTAADVALPLIGKTVSDTYLMVLGFWTLQSKLALML</sequence>
<dbReference type="InterPro" id="IPR023631">
    <property type="entry name" value="Amidase_dom"/>
</dbReference>
<dbReference type="GO" id="GO:0004847">
    <property type="term" value="F:urea carboxylase activity"/>
    <property type="evidence" value="ECO:0007669"/>
    <property type="project" value="TreeGrafter"/>
</dbReference>
<dbReference type="AlphaFoldDB" id="A0A1F5L716"/>
<dbReference type="PANTHER" id="PTHR18866">
    <property type="entry name" value="CARBOXYLASE:PYRUVATE/ACETYL-COA/PROPIONYL-COA CARBOXYLASE"/>
    <property type="match status" value="1"/>
</dbReference>
<evidence type="ECO:0000259" key="3">
    <source>
        <dbReference type="Pfam" id="PF21986"/>
    </source>
</evidence>